<reference evidence="3 4" key="1">
    <citation type="journal article" date="2016" name="PLoS ONE">
        <title>A First Insight into the Genome of the Filter-Feeder Mussel Mytilus galloprovincialis.</title>
        <authorList>
            <person name="Murgarella M."/>
            <person name="Puiu D."/>
            <person name="Novoa B."/>
            <person name="Figueras A."/>
            <person name="Posada D."/>
            <person name="Canchaya C."/>
        </authorList>
    </citation>
    <scope>NUCLEOTIDE SEQUENCE [LARGE SCALE GENOMIC DNA]</scope>
    <source>
        <tissue evidence="3">Muscle</tissue>
    </source>
</reference>
<accession>A0A3L5TQR2</accession>
<evidence type="ECO:0000313" key="4">
    <source>
        <dbReference type="Proteomes" id="UP000266721"/>
    </source>
</evidence>
<feature type="non-terminal residue" evidence="3">
    <location>
        <position position="1"/>
    </location>
</feature>
<keyword evidence="2" id="KW-1133">Transmembrane helix</keyword>
<keyword evidence="2" id="KW-0812">Transmembrane</keyword>
<evidence type="ECO:0000256" key="1">
    <source>
        <dbReference type="SAM" id="MobiDB-lite"/>
    </source>
</evidence>
<dbReference type="EMBL" id="KV591308">
    <property type="protein sequence ID" value="OPL21475.1"/>
    <property type="molecule type" value="Genomic_DNA"/>
</dbReference>
<sequence length="101" mass="11487">LTYSYHTSSSSNDSGSEEHKPLIQKHTVTKTCVSFWCKVQSYVWLILCVPILVLLHTVGMVVSWLFVISMPIAKMNLKSLTSLIFLPPEQINIDEVNEYSQ</sequence>
<evidence type="ECO:0000256" key="2">
    <source>
        <dbReference type="SAM" id="Phobius"/>
    </source>
</evidence>
<gene>
    <name evidence="3" type="ORF">AM593_06103</name>
</gene>
<keyword evidence="2" id="KW-0472">Membrane</keyword>
<feature type="compositionally biased region" description="Low complexity" evidence="1">
    <location>
        <begin position="1"/>
        <end position="14"/>
    </location>
</feature>
<feature type="non-terminal residue" evidence="3">
    <location>
        <position position="101"/>
    </location>
</feature>
<evidence type="ECO:0000313" key="3">
    <source>
        <dbReference type="EMBL" id="OPL21475.1"/>
    </source>
</evidence>
<name>A0A3L5TQR2_MYTGA</name>
<keyword evidence="4" id="KW-1185">Reference proteome</keyword>
<feature type="transmembrane region" description="Helical" evidence="2">
    <location>
        <begin position="42"/>
        <end position="68"/>
    </location>
</feature>
<protein>
    <submittedName>
        <fullName evidence="3">Cation -like exchanger</fullName>
    </submittedName>
</protein>
<dbReference type="Proteomes" id="UP000266721">
    <property type="component" value="Unassembled WGS sequence"/>
</dbReference>
<feature type="region of interest" description="Disordered" evidence="1">
    <location>
        <begin position="1"/>
        <end position="20"/>
    </location>
</feature>
<comment type="caution">
    <text evidence="3">The sequence shown here is derived from an EMBL/GenBank/DDBJ whole genome shotgun (WGS) entry which is preliminary data.</text>
</comment>
<organism evidence="3 4">
    <name type="scientific">Mytilus galloprovincialis</name>
    <name type="common">Mediterranean mussel</name>
    <dbReference type="NCBI Taxonomy" id="29158"/>
    <lineage>
        <taxon>Eukaryota</taxon>
        <taxon>Metazoa</taxon>
        <taxon>Spiralia</taxon>
        <taxon>Lophotrochozoa</taxon>
        <taxon>Mollusca</taxon>
        <taxon>Bivalvia</taxon>
        <taxon>Autobranchia</taxon>
        <taxon>Pteriomorphia</taxon>
        <taxon>Mytilida</taxon>
        <taxon>Mytiloidea</taxon>
        <taxon>Mytilidae</taxon>
        <taxon>Mytilinae</taxon>
        <taxon>Mytilus</taxon>
    </lineage>
</organism>
<dbReference type="AlphaFoldDB" id="A0A3L5TQR2"/>
<proteinExistence type="predicted"/>